<protein>
    <recommendedName>
        <fullName evidence="3">Restriction endonuclease domain-containing protein</fullName>
    </recommendedName>
</protein>
<sequence length="206" mass="22851">MNQELRVSKRGNTMIDYRRRHVPGPDRLREFLADPPEGLELQGGHLVPLRPLSAYRSRMIARIGGLLSRHLLRTGEPLRLGLSVHASPYGEDSCLVVDLAVTTDPDWYHPAHPRPVLAIEIMSGEPEEDGLAIGRRLLRTGSLKEIVVLHADLPLAMVWRTKTRRAMVGGPADHPDFVTGPMRLDSIGLNLDIGAIYRNERTGALA</sequence>
<dbReference type="Gene3D" id="3.90.1570.10">
    <property type="entry name" value="tt1808, chain A"/>
    <property type="match status" value="1"/>
</dbReference>
<dbReference type="Proteomes" id="UP000321523">
    <property type="component" value="Unassembled WGS sequence"/>
</dbReference>
<dbReference type="InterPro" id="IPR012296">
    <property type="entry name" value="Nuclease_put_TT1808"/>
</dbReference>
<comment type="caution">
    <text evidence="1">The sequence shown here is derived from an EMBL/GenBank/DDBJ whole genome shotgun (WGS) entry which is preliminary data.</text>
</comment>
<name>A0A512E334_9PROT</name>
<evidence type="ECO:0008006" key="3">
    <source>
        <dbReference type="Google" id="ProtNLM"/>
    </source>
</evidence>
<evidence type="ECO:0000313" key="1">
    <source>
        <dbReference type="EMBL" id="GEO43125.1"/>
    </source>
</evidence>
<dbReference type="InterPro" id="IPR011335">
    <property type="entry name" value="Restrct_endonuc-II-like"/>
</dbReference>
<reference evidence="1 2" key="1">
    <citation type="submission" date="2019-07" db="EMBL/GenBank/DDBJ databases">
        <title>Whole genome shotgun sequence of Skermanella aerolata NBRC 106429.</title>
        <authorList>
            <person name="Hosoyama A."/>
            <person name="Uohara A."/>
            <person name="Ohji S."/>
            <person name="Ichikawa N."/>
        </authorList>
    </citation>
    <scope>NUCLEOTIDE SEQUENCE [LARGE SCALE GENOMIC DNA]</scope>
    <source>
        <strain evidence="1 2">NBRC 106429</strain>
    </source>
</reference>
<organism evidence="1 2">
    <name type="scientific">Skermanella aerolata</name>
    <dbReference type="NCBI Taxonomy" id="393310"/>
    <lineage>
        <taxon>Bacteria</taxon>
        <taxon>Pseudomonadati</taxon>
        <taxon>Pseudomonadota</taxon>
        <taxon>Alphaproteobacteria</taxon>
        <taxon>Rhodospirillales</taxon>
        <taxon>Azospirillaceae</taxon>
        <taxon>Skermanella</taxon>
    </lineage>
</organism>
<dbReference type="EMBL" id="BJYZ01000063">
    <property type="protein sequence ID" value="GEO43125.1"/>
    <property type="molecule type" value="Genomic_DNA"/>
</dbReference>
<evidence type="ECO:0000313" key="2">
    <source>
        <dbReference type="Proteomes" id="UP000321523"/>
    </source>
</evidence>
<dbReference type="AlphaFoldDB" id="A0A512E334"/>
<dbReference type="SUPFAM" id="SSF52980">
    <property type="entry name" value="Restriction endonuclease-like"/>
    <property type="match status" value="1"/>
</dbReference>
<accession>A0A512E334</accession>
<dbReference type="RefSeq" id="WP_044437492.1">
    <property type="nucleotide sequence ID" value="NZ_BJYZ01000063.1"/>
</dbReference>
<gene>
    <name evidence="1" type="ORF">SAE02_72730</name>
</gene>
<keyword evidence="2" id="KW-1185">Reference proteome</keyword>
<proteinExistence type="predicted"/>